<dbReference type="SUPFAM" id="SSF53850">
    <property type="entry name" value="Periplasmic binding protein-like II"/>
    <property type="match status" value="1"/>
</dbReference>
<organism evidence="8 9">
    <name type="scientific">Vallitalea pronyensis</name>
    <dbReference type="NCBI Taxonomy" id="1348613"/>
    <lineage>
        <taxon>Bacteria</taxon>
        <taxon>Bacillati</taxon>
        <taxon>Bacillota</taxon>
        <taxon>Clostridia</taxon>
        <taxon>Lachnospirales</taxon>
        <taxon>Vallitaleaceae</taxon>
        <taxon>Vallitalea</taxon>
    </lineage>
</organism>
<evidence type="ECO:0000256" key="6">
    <source>
        <dbReference type="SAM" id="MobiDB-lite"/>
    </source>
</evidence>
<keyword evidence="4" id="KW-0564">Palmitate</keyword>
<dbReference type="RefSeq" id="WP_212694948.1">
    <property type="nucleotide sequence ID" value="NZ_CP058649.1"/>
</dbReference>
<proteinExistence type="predicted"/>
<evidence type="ECO:0000256" key="3">
    <source>
        <dbReference type="ARBA" id="ARBA00023136"/>
    </source>
</evidence>
<reference evidence="8" key="1">
    <citation type="submission" date="2020-07" db="EMBL/GenBank/DDBJ databases">
        <title>Vallitalea pronyensis genome.</title>
        <authorList>
            <person name="Postec A."/>
        </authorList>
    </citation>
    <scope>NUCLEOTIDE SEQUENCE</scope>
    <source>
        <strain evidence="8">FatNI3</strain>
    </source>
</reference>
<dbReference type="Gene3D" id="3.40.190.10">
    <property type="entry name" value="Periplasmic binding protein-like II"/>
    <property type="match status" value="2"/>
</dbReference>
<keyword evidence="9" id="KW-1185">Reference proteome</keyword>
<evidence type="ECO:0000256" key="5">
    <source>
        <dbReference type="ARBA" id="ARBA00023288"/>
    </source>
</evidence>
<evidence type="ECO:0000313" key="9">
    <source>
        <dbReference type="Proteomes" id="UP000683246"/>
    </source>
</evidence>
<feature type="chain" id="PRO_5039313416" evidence="7">
    <location>
        <begin position="20"/>
        <end position="454"/>
    </location>
</feature>
<evidence type="ECO:0000256" key="4">
    <source>
        <dbReference type="ARBA" id="ARBA00023139"/>
    </source>
</evidence>
<sequence>MKKIFPLILILLLLTSVFAGCGSKDDKDTESSGNQTVQDTSDNKDSNEDDNTNEEAPIKGDITVLTNRTDIVDTVFEEYKKAFNNLYPEVKVSFEAITDYAGQVKIRMNTEDYGDVLLIPNDVPVQDLPDFFEPLGTQEALSKDYLFTEEKAYDGTVYGIPVVVNAQGILYNKKVFEQAGVSTLPKTPEEFLDAMRKIKDNTEAIPYYTNYAAGWTMNQWEPHRTSVAGDSDYVNSMIHMDDPFGPDKPHYQVYRLLYDLVKEGLVETDPMTTDWELSKQWIADGKIGAMVLGSWAIVQAQELAANPDDIGYMPFPYTNDDGKIYAASGGDYKIGINKNSKNKEAAKAWLDWFINESGFAIDQGGISPVIGVEFPTTLSAYQELGVELISNNPPSAEEQGLLDQVDQEAEIGFWQPDYKQRIIEAALGNRSESFDDIMNDLNKKWAKARTEIIK</sequence>
<dbReference type="Proteomes" id="UP000683246">
    <property type="component" value="Chromosome"/>
</dbReference>
<evidence type="ECO:0000256" key="1">
    <source>
        <dbReference type="ARBA" id="ARBA00022475"/>
    </source>
</evidence>
<protein>
    <submittedName>
        <fullName evidence="8">Carbohydrate ABC transporter substrate-binding protein</fullName>
    </submittedName>
</protein>
<evidence type="ECO:0000313" key="8">
    <source>
        <dbReference type="EMBL" id="QUI24254.1"/>
    </source>
</evidence>
<dbReference type="PANTHER" id="PTHR43649">
    <property type="entry name" value="ARABINOSE-BINDING PROTEIN-RELATED"/>
    <property type="match status" value="1"/>
</dbReference>
<dbReference type="AlphaFoldDB" id="A0A8J8SIA4"/>
<feature type="signal peptide" evidence="7">
    <location>
        <begin position="1"/>
        <end position="19"/>
    </location>
</feature>
<keyword evidence="1" id="KW-1003">Cell membrane</keyword>
<accession>A0A8J8SIA4</accession>
<evidence type="ECO:0000256" key="2">
    <source>
        <dbReference type="ARBA" id="ARBA00022729"/>
    </source>
</evidence>
<feature type="compositionally biased region" description="Polar residues" evidence="6">
    <location>
        <begin position="31"/>
        <end position="40"/>
    </location>
</feature>
<feature type="region of interest" description="Disordered" evidence="6">
    <location>
        <begin position="24"/>
        <end position="60"/>
    </location>
</feature>
<dbReference type="KEGG" id="vpy:HZI73_19010"/>
<dbReference type="PANTHER" id="PTHR43649:SF33">
    <property type="entry name" value="POLYGALACTURONAN_RHAMNOGALACTURONAN-BINDING PROTEIN YTCQ"/>
    <property type="match status" value="1"/>
</dbReference>
<dbReference type="PROSITE" id="PS51257">
    <property type="entry name" value="PROKAR_LIPOPROTEIN"/>
    <property type="match status" value="1"/>
</dbReference>
<keyword evidence="3" id="KW-0472">Membrane</keyword>
<name>A0A8J8SIA4_9FIRM</name>
<gene>
    <name evidence="8" type="ORF">HZI73_19010</name>
</gene>
<dbReference type="InterPro" id="IPR006059">
    <property type="entry name" value="SBP"/>
</dbReference>
<dbReference type="InterPro" id="IPR050490">
    <property type="entry name" value="Bact_solute-bd_prot1"/>
</dbReference>
<dbReference type="EMBL" id="CP058649">
    <property type="protein sequence ID" value="QUI24254.1"/>
    <property type="molecule type" value="Genomic_DNA"/>
</dbReference>
<dbReference type="Pfam" id="PF01547">
    <property type="entry name" value="SBP_bac_1"/>
    <property type="match status" value="1"/>
</dbReference>
<keyword evidence="2 7" id="KW-0732">Signal</keyword>
<keyword evidence="5" id="KW-0449">Lipoprotein</keyword>
<evidence type="ECO:0000256" key="7">
    <source>
        <dbReference type="SAM" id="SignalP"/>
    </source>
</evidence>